<dbReference type="Gene3D" id="2.60.120.260">
    <property type="entry name" value="Galactose-binding domain-like"/>
    <property type="match status" value="4"/>
</dbReference>
<dbReference type="InterPro" id="IPR008979">
    <property type="entry name" value="Galactose-bd-like_sf"/>
</dbReference>
<dbReference type="SMART" id="SM00710">
    <property type="entry name" value="PbH1"/>
    <property type="match status" value="7"/>
</dbReference>
<proteinExistence type="predicted"/>
<keyword evidence="5" id="KW-1185">Reference proteome</keyword>
<feature type="region of interest" description="Disordered" evidence="2">
    <location>
        <begin position="850"/>
        <end position="991"/>
    </location>
</feature>
<dbReference type="InterPro" id="IPR011050">
    <property type="entry name" value="Pectin_lyase_fold/virulence"/>
</dbReference>
<evidence type="ECO:0000259" key="3">
    <source>
        <dbReference type="PROSITE" id="PS51175"/>
    </source>
</evidence>
<comment type="caution">
    <text evidence="4">The sequence shown here is derived from an EMBL/GenBank/DDBJ whole genome shotgun (WGS) entry which is preliminary data.</text>
</comment>
<reference evidence="5" key="1">
    <citation type="journal article" date="2019" name="Int. J. Syst. Evol. Microbiol.">
        <title>The Global Catalogue of Microorganisms (GCM) 10K type strain sequencing project: providing services to taxonomists for standard genome sequencing and annotation.</title>
        <authorList>
            <consortium name="The Broad Institute Genomics Platform"/>
            <consortium name="The Broad Institute Genome Sequencing Center for Infectious Disease"/>
            <person name="Wu L."/>
            <person name="Ma J."/>
        </authorList>
    </citation>
    <scope>NUCLEOTIDE SEQUENCE [LARGE SCALE GENOMIC DNA]</scope>
    <source>
        <strain evidence="5">NBRC 106348</strain>
    </source>
</reference>
<dbReference type="InterPro" id="IPR006584">
    <property type="entry name" value="Cellulose-bd_IV"/>
</dbReference>
<dbReference type="PANTHER" id="PTHR43863">
    <property type="entry name" value="HYDROLASE, PUTATIVE (AFU_ORTHOLOGUE AFUA_1G03140)-RELATED"/>
    <property type="match status" value="1"/>
</dbReference>
<feature type="domain" description="CBM6" evidence="3">
    <location>
        <begin position="71"/>
        <end position="198"/>
    </location>
</feature>
<feature type="domain" description="CBM6" evidence="3">
    <location>
        <begin position="1"/>
        <end position="56"/>
    </location>
</feature>
<dbReference type="InterPro" id="IPR051816">
    <property type="entry name" value="Glycosyl_Hydrolase_31"/>
</dbReference>
<feature type="region of interest" description="Disordered" evidence="2">
    <location>
        <begin position="196"/>
        <end position="223"/>
    </location>
</feature>
<gene>
    <name evidence="4" type="ORF">GCM10025864_18630</name>
</gene>
<protein>
    <recommendedName>
        <fullName evidence="3">CBM6 domain-containing protein</fullName>
    </recommendedName>
</protein>
<dbReference type="InterPro" id="IPR055149">
    <property type="entry name" value="Agl_cat_D2"/>
</dbReference>
<dbReference type="SUPFAM" id="SSF51126">
    <property type="entry name" value="Pectin lyase-like"/>
    <property type="match status" value="1"/>
</dbReference>
<dbReference type="InterPro" id="IPR012334">
    <property type="entry name" value="Pectin_lyas_fold"/>
</dbReference>
<accession>A0ABQ6I2D7</accession>
<name>A0ABQ6I2D7_9MICO</name>
<evidence type="ECO:0000313" key="5">
    <source>
        <dbReference type="Proteomes" id="UP001157091"/>
    </source>
</evidence>
<feature type="domain" description="CBM6" evidence="3">
    <location>
        <begin position="218"/>
        <end position="339"/>
    </location>
</feature>
<sequence>MDGGSPQQVTLPATDSWDAWATATIRVTLTAGSHSVAYSYGTGDNGNANLDYLDVTSADGGTGTSEPSTGPLFEAEDATLAGGAVVHDDHTGFTGSGFVGGFTDGNKGNAAVSFEVAIDAAGDHDLALRYANGTGSTRTFTLTVDGVSRQVSLPATASWDSWATVTQSISLDAGDHTVTYAYGTADNGNANLDSLTVTATEPTDPGDPGDPGNPPAAGSGEAEDAFLSGGTEVATTIGGFAGTGYVHGFQSDGARVVRTLAADAAGAQDLTVRFANTSGATRDLAVVVNGRSTGTLALANGSGWQDATVAVALRAGLNTVQLRATAAGGDVAVDSLTAEDEGTLASRGATRPYTEYEAEDGALVGGATVLGPDRTYGTVAAEASGREAVHLGAPGQGVSVTLTQPANAITVRYSIPDTSDGAGQTAPLAVYADGTKVADLSTTSVYSWVYGAYPYTNVPSQGSPHHYFDEARVRVGDLAAGTVLTLRKDADDTAGSYDIDLVDAETVPTAATAPAGAVSITSYGAATDGSDSAPAIDAAISAAKAQGSPVWIPQGTFTVSRRIDVAGVTVLGAGPWYSAIRGKDGKGGFFATGSDVTLADFAILGDVRYRDDQNFDAALEGNFGSGSLVQNLWIEHTKVGAWVDSGTRGLLMTGLRIRDTFADGVNLHADVQDTRVEQSTVRNTGDDGLAMFSEGSPVTRSAFVSDTVQAPMLANGVGIYGGASNAVTDTVVADTVTASAGIAVSTRFSPVPFSGTTTVARDTLTRTGGYEPNWASQLGALWIYADTADITTPVRVTDIRIDDSTYQGVLISYARTVTGAAFDGVTIDGSGTYGIELNAQGSASFTDVAVSGSGSGVSTTSPATRWCGARATPASETGRASRVRAPRRTVAPSGGATDTLGSAAPPCPVSLSPGRGSGPGTGGCAPRRGRRAPARAAPTRARARRRGRRRGARRHARRPSRGSPSRSSGPARRARARGAAPRPRARGRART</sequence>
<dbReference type="CDD" id="cd14490">
    <property type="entry name" value="CBM6-CBM35-CBM36_like_1"/>
    <property type="match status" value="1"/>
</dbReference>
<dbReference type="InterPro" id="IPR033801">
    <property type="entry name" value="CBM6-CBM35-CBM36-like_1"/>
</dbReference>
<dbReference type="PANTHER" id="PTHR43863:SF2">
    <property type="entry name" value="MALTASE-GLUCOAMYLASE"/>
    <property type="match status" value="1"/>
</dbReference>
<feature type="compositionally biased region" description="Low complexity" evidence="2">
    <location>
        <begin position="961"/>
        <end position="982"/>
    </location>
</feature>
<dbReference type="InterPro" id="IPR005084">
    <property type="entry name" value="CBM6"/>
</dbReference>
<evidence type="ECO:0000256" key="1">
    <source>
        <dbReference type="ARBA" id="ARBA00022729"/>
    </source>
</evidence>
<feature type="compositionally biased region" description="Basic residues" evidence="2">
    <location>
        <begin position="941"/>
        <end position="960"/>
    </location>
</feature>
<dbReference type="Proteomes" id="UP001157091">
    <property type="component" value="Unassembled WGS sequence"/>
</dbReference>
<dbReference type="CDD" id="cd04083">
    <property type="entry name" value="CBM35_Lmo2446-like"/>
    <property type="match status" value="1"/>
</dbReference>
<dbReference type="Gene3D" id="2.160.20.10">
    <property type="entry name" value="Single-stranded right-handed beta-helix, Pectin lyase-like"/>
    <property type="match status" value="1"/>
</dbReference>
<dbReference type="Pfam" id="PF22816">
    <property type="entry name" value="CatAgl_D2"/>
    <property type="match status" value="1"/>
</dbReference>
<dbReference type="PROSITE" id="PS51175">
    <property type="entry name" value="CBM6"/>
    <property type="match status" value="3"/>
</dbReference>
<evidence type="ECO:0000313" key="4">
    <source>
        <dbReference type="EMBL" id="GMA24104.1"/>
    </source>
</evidence>
<dbReference type="Pfam" id="PF16990">
    <property type="entry name" value="CBM_35"/>
    <property type="match status" value="2"/>
</dbReference>
<dbReference type="Pfam" id="PF22815">
    <property type="entry name" value="CatAgl_D1"/>
    <property type="match status" value="1"/>
</dbReference>
<dbReference type="SMART" id="SM00606">
    <property type="entry name" value="CBD_IV"/>
    <property type="match status" value="1"/>
</dbReference>
<feature type="compositionally biased region" description="Low complexity" evidence="2">
    <location>
        <begin position="850"/>
        <end position="861"/>
    </location>
</feature>
<dbReference type="EMBL" id="BSUK01000001">
    <property type="protein sequence ID" value="GMA24104.1"/>
    <property type="molecule type" value="Genomic_DNA"/>
</dbReference>
<dbReference type="InterPro" id="IPR006626">
    <property type="entry name" value="PbH1"/>
</dbReference>
<keyword evidence="1" id="KW-0732">Signal</keyword>
<organism evidence="4 5">
    <name type="scientific">Luteimicrobium album</name>
    <dbReference type="NCBI Taxonomy" id="1054550"/>
    <lineage>
        <taxon>Bacteria</taxon>
        <taxon>Bacillati</taxon>
        <taxon>Actinomycetota</taxon>
        <taxon>Actinomycetes</taxon>
        <taxon>Micrococcales</taxon>
        <taxon>Luteimicrobium</taxon>
    </lineage>
</organism>
<dbReference type="SUPFAM" id="SSF49785">
    <property type="entry name" value="Galactose-binding domain-like"/>
    <property type="match status" value="3"/>
</dbReference>
<evidence type="ECO:0000256" key="2">
    <source>
        <dbReference type="SAM" id="MobiDB-lite"/>
    </source>
</evidence>